<sequence length="204" mass="22954">MKNCESEQPKSFCDLVEYAILQNDAGKSQVKNLGERYERKKLLRDASSRHSALEECDLGDGLAGKEITNIHPIYSTKATKQISNPLVHNKGRVKLEHHKSLQIRATEMESFFKPSSVEPTLEEGLFSFRNTVNCESSASGGLGSPASQATEGKFSLFKPKSKFKRSKRRISKIRKTRNNRSNTGMSRFRSPMGRSTFAKQKPQL</sequence>
<protein>
    <submittedName>
        <fullName evidence="2">Uncharacterized protein</fullName>
    </submittedName>
</protein>
<evidence type="ECO:0000313" key="2">
    <source>
        <dbReference type="EMBL" id="CAI2359724.1"/>
    </source>
</evidence>
<dbReference type="AlphaFoldDB" id="A0AAD1U3V8"/>
<name>A0AAD1U3V8_EUPCR</name>
<reference evidence="2" key="1">
    <citation type="submission" date="2023-07" db="EMBL/GenBank/DDBJ databases">
        <authorList>
            <consortium name="AG Swart"/>
            <person name="Singh M."/>
            <person name="Singh A."/>
            <person name="Seah K."/>
            <person name="Emmerich C."/>
        </authorList>
    </citation>
    <scope>NUCLEOTIDE SEQUENCE</scope>
    <source>
        <strain evidence="2">DP1</strain>
    </source>
</reference>
<dbReference type="EMBL" id="CAMPGE010000958">
    <property type="protein sequence ID" value="CAI2359724.1"/>
    <property type="molecule type" value="Genomic_DNA"/>
</dbReference>
<accession>A0AAD1U3V8</accession>
<gene>
    <name evidence="2" type="ORF">ECRASSUSDP1_LOCUS1017</name>
</gene>
<feature type="compositionally biased region" description="Basic residues" evidence="1">
    <location>
        <begin position="159"/>
        <end position="178"/>
    </location>
</feature>
<proteinExistence type="predicted"/>
<evidence type="ECO:0000313" key="3">
    <source>
        <dbReference type="Proteomes" id="UP001295684"/>
    </source>
</evidence>
<evidence type="ECO:0000256" key="1">
    <source>
        <dbReference type="SAM" id="MobiDB-lite"/>
    </source>
</evidence>
<dbReference type="Proteomes" id="UP001295684">
    <property type="component" value="Unassembled WGS sequence"/>
</dbReference>
<feature type="compositionally biased region" description="Low complexity" evidence="1">
    <location>
        <begin position="137"/>
        <end position="158"/>
    </location>
</feature>
<comment type="caution">
    <text evidence="2">The sequence shown here is derived from an EMBL/GenBank/DDBJ whole genome shotgun (WGS) entry which is preliminary data.</text>
</comment>
<organism evidence="2 3">
    <name type="scientific">Euplotes crassus</name>
    <dbReference type="NCBI Taxonomy" id="5936"/>
    <lineage>
        <taxon>Eukaryota</taxon>
        <taxon>Sar</taxon>
        <taxon>Alveolata</taxon>
        <taxon>Ciliophora</taxon>
        <taxon>Intramacronucleata</taxon>
        <taxon>Spirotrichea</taxon>
        <taxon>Hypotrichia</taxon>
        <taxon>Euplotida</taxon>
        <taxon>Euplotidae</taxon>
        <taxon>Moneuplotes</taxon>
    </lineage>
</organism>
<keyword evidence="3" id="KW-1185">Reference proteome</keyword>
<feature type="region of interest" description="Disordered" evidence="1">
    <location>
        <begin position="137"/>
        <end position="204"/>
    </location>
</feature>